<evidence type="ECO:0008006" key="6">
    <source>
        <dbReference type="Google" id="ProtNLM"/>
    </source>
</evidence>
<protein>
    <recommendedName>
        <fullName evidence="6">C-type lectin domain-containing protein</fullName>
    </recommendedName>
</protein>
<dbReference type="HOGENOM" id="CLU_630535_0_0_1"/>
<dbReference type="Gene3D" id="3.10.100.10">
    <property type="entry name" value="Mannose-Binding Protein A, subunit A"/>
    <property type="match status" value="1"/>
</dbReference>
<keyword evidence="1" id="KW-0472">Membrane</keyword>
<evidence type="ECO:0000313" key="4">
    <source>
        <dbReference type="EMBL" id="ESO82636.1"/>
    </source>
</evidence>
<dbReference type="CDD" id="cd00037">
    <property type="entry name" value="CLECT"/>
    <property type="match status" value="1"/>
</dbReference>
<proteinExistence type="predicted"/>
<dbReference type="Proteomes" id="UP000030746">
    <property type="component" value="Unassembled WGS sequence"/>
</dbReference>
<organism evidence="4 5">
    <name type="scientific">Lottia gigantea</name>
    <name type="common">Giant owl limpet</name>
    <dbReference type="NCBI Taxonomy" id="225164"/>
    <lineage>
        <taxon>Eukaryota</taxon>
        <taxon>Metazoa</taxon>
        <taxon>Spiralia</taxon>
        <taxon>Lophotrochozoa</taxon>
        <taxon>Mollusca</taxon>
        <taxon>Gastropoda</taxon>
        <taxon>Patellogastropoda</taxon>
        <taxon>Lottioidea</taxon>
        <taxon>Lottiidae</taxon>
        <taxon>Lottia</taxon>
    </lineage>
</organism>
<dbReference type="InterPro" id="IPR003609">
    <property type="entry name" value="Pan_app"/>
</dbReference>
<feature type="transmembrane region" description="Helical" evidence="1">
    <location>
        <begin position="381"/>
        <end position="400"/>
    </location>
</feature>
<dbReference type="SUPFAM" id="SSF56436">
    <property type="entry name" value="C-type lectin-like"/>
    <property type="match status" value="1"/>
</dbReference>
<keyword evidence="5" id="KW-1185">Reference proteome</keyword>
<feature type="domain" description="Apple" evidence="3">
    <location>
        <begin position="162"/>
        <end position="253"/>
    </location>
</feature>
<dbReference type="AlphaFoldDB" id="V3ZP70"/>
<evidence type="ECO:0000259" key="3">
    <source>
        <dbReference type="PROSITE" id="PS50948"/>
    </source>
</evidence>
<dbReference type="Pfam" id="PF00059">
    <property type="entry name" value="Lectin_C"/>
    <property type="match status" value="1"/>
</dbReference>
<reference evidence="4 5" key="1">
    <citation type="journal article" date="2013" name="Nature">
        <title>Insights into bilaterian evolution from three spiralian genomes.</title>
        <authorList>
            <person name="Simakov O."/>
            <person name="Marletaz F."/>
            <person name="Cho S.J."/>
            <person name="Edsinger-Gonzales E."/>
            <person name="Havlak P."/>
            <person name="Hellsten U."/>
            <person name="Kuo D.H."/>
            <person name="Larsson T."/>
            <person name="Lv J."/>
            <person name="Arendt D."/>
            <person name="Savage R."/>
            <person name="Osoegawa K."/>
            <person name="de Jong P."/>
            <person name="Grimwood J."/>
            <person name="Chapman J.A."/>
            <person name="Shapiro H."/>
            <person name="Aerts A."/>
            <person name="Otillar R.P."/>
            <person name="Terry A.Y."/>
            <person name="Boore J.L."/>
            <person name="Grigoriev I.V."/>
            <person name="Lindberg D.R."/>
            <person name="Seaver E.C."/>
            <person name="Weisblat D.A."/>
            <person name="Putnam N.H."/>
            <person name="Rokhsar D.S."/>
        </authorList>
    </citation>
    <scope>NUCLEOTIDE SEQUENCE [LARGE SCALE GENOMIC DNA]</scope>
</reference>
<dbReference type="RefSeq" id="XP_009066441.1">
    <property type="nucleotide sequence ID" value="XM_009068193.1"/>
</dbReference>
<dbReference type="EMBL" id="KB203854">
    <property type="protein sequence ID" value="ESO82636.1"/>
    <property type="molecule type" value="Genomic_DNA"/>
</dbReference>
<evidence type="ECO:0000313" key="5">
    <source>
        <dbReference type="Proteomes" id="UP000030746"/>
    </source>
</evidence>
<dbReference type="PROSITE" id="PS50041">
    <property type="entry name" value="C_TYPE_LECTIN_2"/>
    <property type="match status" value="1"/>
</dbReference>
<dbReference type="CTD" id="20236776"/>
<dbReference type="OrthoDB" id="6161701at2759"/>
<evidence type="ECO:0000259" key="2">
    <source>
        <dbReference type="PROSITE" id="PS50041"/>
    </source>
</evidence>
<accession>V3ZP70</accession>
<dbReference type="InterPro" id="IPR001304">
    <property type="entry name" value="C-type_lectin-like"/>
</dbReference>
<evidence type="ECO:0000256" key="1">
    <source>
        <dbReference type="SAM" id="Phobius"/>
    </source>
</evidence>
<feature type="domain" description="C-type lectin" evidence="2">
    <location>
        <begin position="101"/>
        <end position="163"/>
    </location>
</feature>
<dbReference type="InterPro" id="IPR016187">
    <property type="entry name" value="CTDL_fold"/>
</dbReference>
<keyword evidence="1" id="KW-1133">Transmembrane helix</keyword>
<dbReference type="GeneID" id="20236776"/>
<dbReference type="KEGG" id="lgi:LOTGIDRAFT_155650"/>
<keyword evidence="1" id="KW-0812">Transmembrane</keyword>
<dbReference type="OMA" id="HECTSEI"/>
<sequence length="435" mass="49391">MRICELNKDWIFAGMRVFIHTECVLSYKLTSYWRLSLDLSCGRNHDHYTLTNILKENFSVQINALEGKRPDEPDFKGLGDFSPMKATNSNGPRKICFLTVNNFWISLIETNYAEFEWSDCEALGYSNWDVSEPNGNGMCVGFNITNFKWQTFSCDEEFQVICEEKTVVDKCWFEEFVEVRFSETDRLIGYGGHSLKTCQNSCLGFGSDTTECIMISFENTTGVCRLLDQPVVRLEGTPPSFPSPTFITYVKRCYDYYVSGDEIVPVNKLNYPETNCTEVINITTSLFPDSTEYIATSIIDYSSVITTIFDIANQTPMVTEIIPSNILCPCKCFATVELANGTKEAEIIAEIKKELIVNTTTLSSFKRKLYSAEDSRSSVEVVGSIAIGFLGSLLLIVAMLDFHHFIRGVQNIFVKYKNRDICIVYQPKRVENNIS</sequence>
<dbReference type="PROSITE" id="PS50948">
    <property type="entry name" value="PAN"/>
    <property type="match status" value="1"/>
</dbReference>
<name>V3ZP70_LOTGI</name>
<gene>
    <name evidence="4" type="ORF">LOTGIDRAFT_155650</name>
</gene>
<dbReference type="InterPro" id="IPR016186">
    <property type="entry name" value="C-type_lectin-like/link_sf"/>
</dbReference>